<dbReference type="AlphaFoldDB" id="A0A2S5R7C3"/>
<dbReference type="EMBL" id="PHHC01000142">
    <property type="protein sequence ID" value="PPE03025.1"/>
    <property type="molecule type" value="Genomic_DNA"/>
</dbReference>
<name>A0A2S5R7C3_9PROT</name>
<comment type="caution">
    <text evidence="1">The sequence shown here is derived from an EMBL/GenBank/DDBJ whole genome shotgun (WGS) entry which is preliminary data.</text>
</comment>
<keyword evidence="2" id="KW-1185">Reference proteome</keyword>
<evidence type="ECO:0000313" key="1">
    <source>
        <dbReference type="EMBL" id="PPE03025.1"/>
    </source>
</evidence>
<gene>
    <name evidence="1" type="ORF">HCUR_01535</name>
</gene>
<organism evidence="1 2">
    <name type="scientific">Holospora curviuscula</name>
    <dbReference type="NCBI Taxonomy" id="1082868"/>
    <lineage>
        <taxon>Bacteria</taxon>
        <taxon>Pseudomonadati</taxon>
        <taxon>Pseudomonadota</taxon>
        <taxon>Alphaproteobacteria</taxon>
        <taxon>Holosporales</taxon>
        <taxon>Holosporaceae</taxon>
        <taxon>Holospora</taxon>
    </lineage>
</organism>
<dbReference type="RefSeq" id="WP_104207426.1">
    <property type="nucleotide sequence ID" value="NZ_PHHC01000142.1"/>
</dbReference>
<evidence type="ECO:0000313" key="2">
    <source>
        <dbReference type="Proteomes" id="UP000239425"/>
    </source>
</evidence>
<sequence length="66" mass="7753">MRATDALYWLRNLGYRYEEAHEKKCRAYQENIKGISPHPLIYGAESVIEINLCKDKKWGNLIGKKK</sequence>
<protein>
    <submittedName>
        <fullName evidence="1">Uncharacterized protein</fullName>
    </submittedName>
</protein>
<dbReference type="Proteomes" id="UP000239425">
    <property type="component" value="Unassembled WGS sequence"/>
</dbReference>
<proteinExistence type="predicted"/>
<accession>A0A2S5R7C3</accession>
<reference evidence="1 2" key="1">
    <citation type="submission" date="2017-11" db="EMBL/GenBank/DDBJ databases">
        <title>Comparative genomic analysis of Holospora spp., intranuclear symbionts of paramecia.</title>
        <authorList>
            <person name="Garushyants S.K."/>
            <person name="Beliavskaya A."/>
            <person name="Malko D.B."/>
            <person name="Logacheva M.D."/>
            <person name="Rautian M.S."/>
            <person name="Gelfand M.S."/>
        </authorList>
    </citation>
    <scope>NUCLEOTIDE SEQUENCE [LARGE SCALE GENOMIC DNA]</scope>
    <source>
        <strain evidence="2">02AZ16</strain>
    </source>
</reference>